<keyword evidence="4" id="KW-0812">Transmembrane</keyword>
<gene>
    <name evidence="5" type="ORF">HZH66_014184</name>
</gene>
<dbReference type="AlphaFoldDB" id="A0A834MS10"/>
<evidence type="ECO:0000256" key="1">
    <source>
        <dbReference type="ARBA" id="ARBA00022460"/>
    </source>
</evidence>
<keyword evidence="4" id="KW-0472">Membrane</keyword>
<reference evidence="5" key="1">
    <citation type="journal article" date="2020" name="G3 (Bethesda)">
        <title>High-Quality Assemblies for Three Invasive Social Wasps from the &lt;i&gt;Vespula&lt;/i&gt; Genus.</title>
        <authorList>
            <person name="Harrop T.W.R."/>
            <person name="Guhlin J."/>
            <person name="McLaughlin G.M."/>
            <person name="Permina E."/>
            <person name="Stockwell P."/>
            <person name="Gilligan J."/>
            <person name="Le Lec M.F."/>
            <person name="Gruber M.A.M."/>
            <person name="Quinn O."/>
            <person name="Lovegrove M."/>
            <person name="Duncan E.J."/>
            <person name="Remnant E.J."/>
            <person name="Van Eeckhoven J."/>
            <person name="Graham B."/>
            <person name="Knapp R.A."/>
            <person name="Langford K.W."/>
            <person name="Kronenberg Z."/>
            <person name="Press M.O."/>
            <person name="Eacker S.M."/>
            <person name="Wilson-Rankin E.E."/>
            <person name="Purcell J."/>
            <person name="Lester P.J."/>
            <person name="Dearden P.K."/>
        </authorList>
    </citation>
    <scope>NUCLEOTIDE SEQUENCE</scope>
    <source>
        <strain evidence="5">Marl-1</strain>
    </source>
</reference>
<dbReference type="PANTHER" id="PTHR12236:SF95">
    <property type="entry name" value="CUTICULAR PROTEIN 76BD, ISOFORM C-RELATED"/>
    <property type="match status" value="1"/>
</dbReference>
<keyword evidence="1 2" id="KW-0193">Cuticle</keyword>
<dbReference type="InterPro" id="IPR000618">
    <property type="entry name" value="Insect_cuticle"/>
</dbReference>
<dbReference type="GO" id="GO:0005615">
    <property type="term" value="C:extracellular space"/>
    <property type="evidence" value="ECO:0007669"/>
    <property type="project" value="TreeGrafter"/>
</dbReference>
<dbReference type="GO" id="GO:0042302">
    <property type="term" value="F:structural constituent of cuticle"/>
    <property type="evidence" value="ECO:0007669"/>
    <property type="project" value="UniProtKB-UniRule"/>
</dbReference>
<comment type="caution">
    <text evidence="5">The sequence shown here is derived from an EMBL/GenBank/DDBJ whole genome shotgun (WGS) entry which is preliminary data.</text>
</comment>
<dbReference type="Proteomes" id="UP000614350">
    <property type="component" value="Unassembled WGS sequence"/>
</dbReference>
<keyword evidence="6" id="KW-1185">Reference proteome</keyword>
<dbReference type="Pfam" id="PF00379">
    <property type="entry name" value="Chitin_bind_4"/>
    <property type="match status" value="1"/>
</dbReference>
<feature type="region of interest" description="Disordered" evidence="3">
    <location>
        <begin position="429"/>
        <end position="450"/>
    </location>
</feature>
<evidence type="ECO:0000256" key="3">
    <source>
        <dbReference type="SAM" id="MobiDB-lite"/>
    </source>
</evidence>
<evidence type="ECO:0000256" key="2">
    <source>
        <dbReference type="PROSITE-ProRule" id="PRU00497"/>
    </source>
</evidence>
<feature type="transmembrane region" description="Helical" evidence="4">
    <location>
        <begin position="20"/>
        <end position="39"/>
    </location>
</feature>
<feature type="compositionally biased region" description="Basic and acidic residues" evidence="3">
    <location>
        <begin position="429"/>
        <end position="440"/>
    </location>
</feature>
<dbReference type="EMBL" id="JACSEA010000021">
    <property type="protein sequence ID" value="KAF7380808.1"/>
    <property type="molecule type" value="Genomic_DNA"/>
</dbReference>
<sequence>MAECRLKRADFFVQNHYRKLSFLVYICGFICAILESSLATRELEWTDNEADPSYKFSYVIKDGSMKIIRSEDSDEVSDLIGKYSGHDPISYGGPADYTSDGSYFHIEYDSDKNGFGSDEQPTHYYEHYEYGHHGDYSHGGGGGGGGHEAYGGSGGGGHGGGGGGHGGHGGYGGSGGGGHGGGGGGHGGYGGSGGGGHGGGGGGGHGGSGGGGYSVTEGGGHGGGSGGGGHGGDGHGGGSGGGGHGAGGHGGGSGGGGHGGGSGGGGHGGGGYGSGYGGHGGHSGSGGHGDSSGYTDGHGDGGYGGYGGGGFGYGGYGNSYHKSFLTSQVIVILVIAMIHRSKAVVIPVDEDEAETHNEPQVSFASSYIHFHGPVEGPEYEVKVPYVVLKNQHNHFSHGQDRHLQDHEYALDYIANPKYQFAYGVEDHHTGDFHGQKESRNGHSVSGEYSVKEPGGALRVVSYHADKDGFHAVVHTSGKNDHASTSLYSQQDHVQLQIQDHDHEQDQGLDTHEENHSLRNYETSYSTSKPYLHQQKQPTTFEKISVLAATKKEIEMDEYTQRIRI</sequence>
<name>A0A834MS10_VESVU</name>
<evidence type="ECO:0000313" key="5">
    <source>
        <dbReference type="EMBL" id="KAF7380808.1"/>
    </source>
</evidence>
<organism evidence="5 6">
    <name type="scientific">Vespula vulgaris</name>
    <name type="common">Yellow jacket</name>
    <name type="synonym">Wasp</name>
    <dbReference type="NCBI Taxonomy" id="7454"/>
    <lineage>
        <taxon>Eukaryota</taxon>
        <taxon>Metazoa</taxon>
        <taxon>Ecdysozoa</taxon>
        <taxon>Arthropoda</taxon>
        <taxon>Hexapoda</taxon>
        <taxon>Insecta</taxon>
        <taxon>Pterygota</taxon>
        <taxon>Neoptera</taxon>
        <taxon>Endopterygota</taxon>
        <taxon>Hymenoptera</taxon>
        <taxon>Apocrita</taxon>
        <taxon>Aculeata</taxon>
        <taxon>Vespoidea</taxon>
        <taxon>Vespidae</taxon>
        <taxon>Vespinae</taxon>
        <taxon>Vespula</taxon>
    </lineage>
</organism>
<dbReference type="GO" id="GO:0031012">
    <property type="term" value="C:extracellular matrix"/>
    <property type="evidence" value="ECO:0007669"/>
    <property type="project" value="TreeGrafter"/>
</dbReference>
<dbReference type="PANTHER" id="PTHR12236">
    <property type="entry name" value="STRUCTURAL CONTITUENT OF CUTICLE"/>
    <property type="match status" value="1"/>
</dbReference>
<evidence type="ECO:0000313" key="6">
    <source>
        <dbReference type="Proteomes" id="UP000614350"/>
    </source>
</evidence>
<evidence type="ECO:0000256" key="4">
    <source>
        <dbReference type="SAM" id="Phobius"/>
    </source>
</evidence>
<proteinExistence type="predicted"/>
<dbReference type="PROSITE" id="PS51155">
    <property type="entry name" value="CHIT_BIND_RR_2"/>
    <property type="match status" value="1"/>
</dbReference>
<feature type="region of interest" description="Disordered" evidence="3">
    <location>
        <begin position="198"/>
        <end position="262"/>
    </location>
</feature>
<accession>A0A834MS10</accession>
<keyword evidence="4" id="KW-1133">Transmembrane helix</keyword>
<dbReference type="InterPro" id="IPR051217">
    <property type="entry name" value="Insect_Cuticle_Struc_Prot"/>
</dbReference>
<protein>
    <submittedName>
        <fullName evidence="5">Uncharacterized protein</fullName>
    </submittedName>
</protein>